<dbReference type="InterPro" id="IPR036217">
    <property type="entry name" value="MethylDNA_cys_MeTrfase_DNAb"/>
</dbReference>
<keyword evidence="2 8" id="KW-0489">Methyltransferase</keyword>
<keyword evidence="5" id="KW-0234">DNA repair</keyword>
<accession>E1RJ03</accession>
<dbReference type="PROSITE" id="PS00374">
    <property type="entry name" value="MGMT"/>
    <property type="match status" value="1"/>
</dbReference>
<dbReference type="GO" id="GO:0032259">
    <property type="term" value="P:methylation"/>
    <property type="evidence" value="ECO:0007669"/>
    <property type="project" value="UniProtKB-KW"/>
</dbReference>
<dbReference type="Pfam" id="PF01035">
    <property type="entry name" value="DNA_binding_1"/>
    <property type="match status" value="1"/>
</dbReference>
<evidence type="ECO:0000259" key="7">
    <source>
        <dbReference type="Pfam" id="PF01035"/>
    </source>
</evidence>
<feature type="domain" description="Methylated-DNA-[protein]-cysteine S-methyltransferase DNA binding" evidence="7">
    <location>
        <begin position="67"/>
        <end position="141"/>
    </location>
</feature>
<keyword evidence="3 8" id="KW-0808">Transferase</keyword>
<evidence type="ECO:0000256" key="3">
    <source>
        <dbReference type="ARBA" id="ARBA00022679"/>
    </source>
</evidence>
<evidence type="ECO:0000256" key="6">
    <source>
        <dbReference type="ARBA" id="ARBA00049348"/>
    </source>
</evidence>
<dbReference type="RefSeq" id="WP_013329850.1">
    <property type="nucleotide sequence ID" value="NC_014507.1"/>
</dbReference>
<dbReference type="GeneID" id="9744399"/>
<evidence type="ECO:0000313" key="8">
    <source>
        <dbReference type="EMBL" id="ADN36673.1"/>
    </source>
</evidence>
<keyword evidence="4" id="KW-0227">DNA damage</keyword>
<dbReference type="Proteomes" id="UP000006565">
    <property type="component" value="Chromosome"/>
</dbReference>
<dbReference type="CDD" id="cd06445">
    <property type="entry name" value="ATase"/>
    <property type="match status" value="1"/>
</dbReference>
<dbReference type="EMBL" id="CP002117">
    <property type="protein sequence ID" value="ADN36673.1"/>
    <property type="molecule type" value="Genomic_DNA"/>
</dbReference>
<comment type="catalytic activity">
    <reaction evidence="6">
        <text>a 6-O-methyl-2'-deoxyguanosine in DNA + L-cysteinyl-[protein] = S-methyl-L-cysteinyl-[protein] + a 2'-deoxyguanosine in DNA</text>
        <dbReference type="Rhea" id="RHEA:24000"/>
        <dbReference type="Rhea" id="RHEA-COMP:10131"/>
        <dbReference type="Rhea" id="RHEA-COMP:10132"/>
        <dbReference type="Rhea" id="RHEA-COMP:11367"/>
        <dbReference type="Rhea" id="RHEA-COMP:11368"/>
        <dbReference type="ChEBI" id="CHEBI:29950"/>
        <dbReference type="ChEBI" id="CHEBI:82612"/>
        <dbReference type="ChEBI" id="CHEBI:85445"/>
        <dbReference type="ChEBI" id="CHEBI:85448"/>
        <dbReference type="EC" id="2.1.1.63"/>
    </reaction>
</comment>
<dbReference type="InterPro" id="IPR036388">
    <property type="entry name" value="WH-like_DNA-bd_sf"/>
</dbReference>
<organism evidence="8 9">
    <name type="scientific">Methanolacinia petrolearia (strain DSM 11571 / OCM 486 / SEBR 4847)</name>
    <name type="common">Methanoplanus petrolearius</name>
    <dbReference type="NCBI Taxonomy" id="679926"/>
    <lineage>
        <taxon>Archaea</taxon>
        <taxon>Methanobacteriati</taxon>
        <taxon>Methanobacteriota</taxon>
        <taxon>Stenosarchaea group</taxon>
        <taxon>Methanomicrobia</taxon>
        <taxon>Methanomicrobiales</taxon>
        <taxon>Methanomicrobiaceae</taxon>
        <taxon>Methanolacinia</taxon>
    </lineage>
</organism>
<dbReference type="GO" id="GO:0006281">
    <property type="term" value="P:DNA repair"/>
    <property type="evidence" value="ECO:0007669"/>
    <property type="project" value="UniProtKB-KW"/>
</dbReference>
<evidence type="ECO:0000256" key="4">
    <source>
        <dbReference type="ARBA" id="ARBA00022763"/>
    </source>
</evidence>
<gene>
    <name evidence="8" type="ordered locus">Mpet_1922</name>
</gene>
<dbReference type="NCBIfam" id="TIGR00589">
    <property type="entry name" value="ogt"/>
    <property type="match status" value="1"/>
</dbReference>
<evidence type="ECO:0000256" key="5">
    <source>
        <dbReference type="ARBA" id="ARBA00023204"/>
    </source>
</evidence>
<comment type="catalytic activity">
    <reaction evidence="1">
        <text>a 4-O-methyl-thymidine in DNA + L-cysteinyl-[protein] = a thymidine in DNA + S-methyl-L-cysteinyl-[protein]</text>
        <dbReference type="Rhea" id="RHEA:53428"/>
        <dbReference type="Rhea" id="RHEA-COMP:10131"/>
        <dbReference type="Rhea" id="RHEA-COMP:10132"/>
        <dbReference type="Rhea" id="RHEA-COMP:13555"/>
        <dbReference type="Rhea" id="RHEA-COMP:13556"/>
        <dbReference type="ChEBI" id="CHEBI:29950"/>
        <dbReference type="ChEBI" id="CHEBI:82612"/>
        <dbReference type="ChEBI" id="CHEBI:137386"/>
        <dbReference type="ChEBI" id="CHEBI:137387"/>
        <dbReference type="EC" id="2.1.1.63"/>
    </reaction>
</comment>
<dbReference type="eggNOG" id="arCOG02724">
    <property type="taxonomic scope" value="Archaea"/>
</dbReference>
<dbReference type="PANTHER" id="PTHR10815:SF13">
    <property type="entry name" value="METHYLATED-DNA--PROTEIN-CYSTEINE METHYLTRANSFERASE"/>
    <property type="match status" value="1"/>
</dbReference>
<dbReference type="InterPro" id="IPR001497">
    <property type="entry name" value="MethylDNA_cys_MeTrfase_AS"/>
</dbReference>
<dbReference type="Gene3D" id="1.10.10.10">
    <property type="entry name" value="Winged helix-like DNA-binding domain superfamily/Winged helix DNA-binding domain"/>
    <property type="match status" value="1"/>
</dbReference>
<dbReference type="GO" id="GO:0003908">
    <property type="term" value="F:methylated-DNA-[protein]-cysteine S-methyltransferase activity"/>
    <property type="evidence" value="ECO:0007669"/>
    <property type="project" value="UniProtKB-EC"/>
</dbReference>
<reference evidence="8 9" key="1">
    <citation type="journal article" date="2010" name="Stand. Genomic Sci.">
        <title>Complete genome sequence of Methanoplanus petrolearius type strain (SEBR 4847).</title>
        <authorList>
            <person name="Brambilla E."/>
            <person name="Djao O.D."/>
            <person name="Daligault H."/>
            <person name="Lapidus A."/>
            <person name="Lucas S."/>
            <person name="Hammon N."/>
            <person name="Nolan M."/>
            <person name="Tice H."/>
            <person name="Cheng J.F."/>
            <person name="Han C."/>
            <person name="Tapia R."/>
            <person name="Goodwin L."/>
            <person name="Pitluck S."/>
            <person name="Liolios K."/>
            <person name="Ivanova N."/>
            <person name="Mavromatis K."/>
            <person name="Mikhailova N."/>
            <person name="Pati A."/>
            <person name="Chen A."/>
            <person name="Palaniappan K."/>
            <person name="Land M."/>
            <person name="Hauser L."/>
            <person name="Chang Y.J."/>
            <person name="Jeffries C.D."/>
            <person name="Rohde M."/>
            <person name="Spring S."/>
            <person name="Sikorski J."/>
            <person name="Goker M."/>
            <person name="Woyke T."/>
            <person name="Bristow J."/>
            <person name="Eisen J.A."/>
            <person name="Markowitz V."/>
            <person name="Hugenholtz P."/>
            <person name="Kyrpides N.C."/>
            <person name="Klenk H.P."/>
        </authorList>
    </citation>
    <scope>NUCLEOTIDE SEQUENCE [LARGE SCALE GENOMIC DNA]</scope>
    <source>
        <strain evidence="9">DSM 11571 / OCM 486 / SEBR 4847</strain>
    </source>
</reference>
<dbReference type="SUPFAM" id="SSF46767">
    <property type="entry name" value="Methylated DNA-protein cysteine methyltransferase, C-terminal domain"/>
    <property type="match status" value="1"/>
</dbReference>
<dbReference type="PANTHER" id="PTHR10815">
    <property type="entry name" value="METHYLATED-DNA--PROTEIN-CYSTEINE METHYLTRANSFERASE"/>
    <property type="match status" value="1"/>
</dbReference>
<evidence type="ECO:0000256" key="1">
    <source>
        <dbReference type="ARBA" id="ARBA00001286"/>
    </source>
</evidence>
<dbReference type="STRING" id="679926.Mpet_1922"/>
<sequence length="159" mass="18073" precursor="true">MVMRKGACRFGYWWVQVEWSGDTIHRIQFSRKGDESYIPPQIRQFVKGKSTQIAGLKSIALSDGHPYREIYESVKEIPYGEVKTYSEIGTETGFHARTIGVAMRRNPTPLIIPCHRVVAKNGIGGFTPEIDIKKALLDMEKKNSTTPITKKNKNKMEES</sequence>
<evidence type="ECO:0000313" key="9">
    <source>
        <dbReference type="Proteomes" id="UP000006565"/>
    </source>
</evidence>
<keyword evidence="9" id="KW-1185">Reference proteome</keyword>
<dbReference type="InterPro" id="IPR014048">
    <property type="entry name" value="MethylDNA_cys_MeTrfase_DNA-bd"/>
</dbReference>
<proteinExistence type="predicted"/>
<protein>
    <submittedName>
        <fullName evidence="8">Methylated-DNA/protein-cysteinemethyltransferase</fullName>
    </submittedName>
</protein>
<dbReference type="AlphaFoldDB" id="E1RJ03"/>
<evidence type="ECO:0000256" key="2">
    <source>
        <dbReference type="ARBA" id="ARBA00022603"/>
    </source>
</evidence>
<dbReference type="HOGENOM" id="CLU_000445_52_2_2"/>
<dbReference type="KEGG" id="mpi:Mpet_1922"/>
<name>E1RJ03_METP4</name>